<evidence type="ECO:0000259" key="3">
    <source>
        <dbReference type="PROSITE" id="PS50191"/>
    </source>
</evidence>
<dbReference type="PANTHER" id="PTHR45657:SF1">
    <property type="entry name" value="CRAL-TRIO DOMAIN-CONTAINING PROTEIN YKL091C-RELATED"/>
    <property type="match status" value="1"/>
</dbReference>
<organism evidence="4 5">
    <name type="scientific">Triparma verrucosa</name>
    <dbReference type="NCBI Taxonomy" id="1606542"/>
    <lineage>
        <taxon>Eukaryota</taxon>
        <taxon>Sar</taxon>
        <taxon>Stramenopiles</taxon>
        <taxon>Ochrophyta</taxon>
        <taxon>Bolidophyceae</taxon>
        <taxon>Parmales</taxon>
        <taxon>Triparmaceae</taxon>
        <taxon>Triparma</taxon>
    </lineage>
</organism>
<evidence type="ECO:0000259" key="2">
    <source>
        <dbReference type="PROSITE" id="PS50003"/>
    </source>
</evidence>
<feature type="domain" description="PH" evidence="2">
    <location>
        <begin position="17"/>
        <end position="126"/>
    </location>
</feature>
<dbReference type="CDD" id="cd00170">
    <property type="entry name" value="SEC14"/>
    <property type="match status" value="1"/>
</dbReference>
<dbReference type="Pfam" id="PF00650">
    <property type="entry name" value="CRAL_TRIO"/>
    <property type="match status" value="1"/>
</dbReference>
<dbReference type="InterPro" id="IPR001251">
    <property type="entry name" value="CRAL-TRIO_dom"/>
</dbReference>
<protein>
    <submittedName>
        <fullName evidence="4">Uncharacterized protein</fullName>
    </submittedName>
</protein>
<feature type="domain" description="CRAL-TRIO" evidence="3">
    <location>
        <begin position="372"/>
        <end position="549"/>
    </location>
</feature>
<dbReference type="EMBL" id="BRXX01000522">
    <property type="protein sequence ID" value="GMI15535.1"/>
    <property type="molecule type" value="Genomic_DNA"/>
</dbReference>
<dbReference type="SMART" id="SM00233">
    <property type="entry name" value="PH"/>
    <property type="match status" value="2"/>
</dbReference>
<dbReference type="PROSITE" id="PS50003">
    <property type="entry name" value="PH_DOMAIN"/>
    <property type="match status" value="2"/>
</dbReference>
<dbReference type="AlphaFoldDB" id="A0A9W7FP37"/>
<comment type="caution">
    <text evidence="4">The sequence shown here is derived from an EMBL/GenBank/DDBJ whole genome shotgun (WGS) entry which is preliminary data.</text>
</comment>
<dbReference type="SUPFAM" id="SSF50729">
    <property type="entry name" value="PH domain-like"/>
    <property type="match status" value="2"/>
</dbReference>
<keyword evidence="5" id="KW-1185">Reference proteome</keyword>
<evidence type="ECO:0000313" key="5">
    <source>
        <dbReference type="Proteomes" id="UP001165160"/>
    </source>
</evidence>
<dbReference type="PROSITE" id="PS50191">
    <property type="entry name" value="CRAL_TRIO"/>
    <property type="match status" value="1"/>
</dbReference>
<feature type="compositionally biased region" description="Basic and acidic residues" evidence="1">
    <location>
        <begin position="709"/>
        <end position="730"/>
    </location>
</feature>
<dbReference type="InterPro" id="IPR051026">
    <property type="entry name" value="PI/PC_transfer"/>
</dbReference>
<dbReference type="InterPro" id="IPR001849">
    <property type="entry name" value="PH_domain"/>
</dbReference>
<name>A0A9W7FP37_9STRA</name>
<feature type="region of interest" description="Disordered" evidence="1">
    <location>
        <begin position="642"/>
        <end position="768"/>
    </location>
</feature>
<proteinExistence type="predicted"/>
<dbReference type="Proteomes" id="UP001165160">
    <property type="component" value="Unassembled WGS sequence"/>
</dbReference>
<evidence type="ECO:0000256" key="1">
    <source>
        <dbReference type="SAM" id="MobiDB-lite"/>
    </source>
</evidence>
<dbReference type="InterPro" id="IPR011993">
    <property type="entry name" value="PH-like_dom_sf"/>
</dbReference>
<feature type="domain" description="PH" evidence="2">
    <location>
        <begin position="773"/>
        <end position="901"/>
    </location>
</feature>
<dbReference type="CDD" id="cd00821">
    <property type="entry name" value="PH"/>
    <property type="match status" value="1"/>
</dbReference>
<gene>
    <name evidence="4" type="ORF">TrVE_jg11993</name>
</gene>
<dbReference type="InterPro" id="IPR036865">
    <property type="entry name" value="CRAL-TRIO_dom_sf"/>
</dbReference>
<evidence type="ECO:0000313" key="4">
    <source>
        <dbReference type="EMBL" id="GMI15535.1"/>
    </source>
</evidence>
<dbReference type="Pfam" id="PF00169">
    <property type="entry name" value="PH"/>
    <property type="match status" value="1"/>
</dbReference>
<dbReference type="SMART" id="SM00516">
    <property type="entry name" value="SEC14"/>
    <property type="match status" value="1"/>
</dbReference>
<sequence length="906" mass="101877">MIPHPTAASPTYDPTVKILHAAHISKRAHSNLRWKTRYVVLTPTHLHWFKKQPGDSLFGYELGCVEVKSISRVEKGAGVGDGWSYFEVEAIEEDGWVSAEPFVRHFRVETRKERETWVKMLTATMKGEVVTSSASSAFGTHTGGSSFHVYPTLLTDHKKQVPLLSVGSLPVLPGWDSRPFFLKSRGILHFTNGQTVEVPTEKISQLFVKPNPVPEQFELAAKERGIVVPLIEFVKFKIEPLDTSTSVNSQVVAAVAFVAMVVAATGGQVPGVHEVPYFLLPGAVVGGVLWHLTVPSKTYSVTMLEVKMVAIEEEMEEEEEDDEENIPLVPSRFIEGLKDQGGLPEATRRWKATAEWRKKFSIDTLLTKPLPEFTAIKESYPLYYHGLTKPVFPDGKGGFYSHLIYIERPGKCDMEKLSAIGLPSLCQFMRFLTEWVYTYLAPMEHSKIFNIVDVEDFKLTELKGDRLEFFKFVTGLSQDHYPERASVIAVVNAPSWFTMLFRLIKPMINENTQKKIRVMSSKDTYNGLLEFLDDDRIPVEYGGSCSYKDSNGEKISCREGTEMERAMLDYVNRLNSGKPLPRPPHWNREDVLQPQKDLANNDRIWEGEKNDPFYVSDIHLPLEQQKSKFALTAQGVIGADGRPIFSIDNPEPTGSATRSSSLPPSPSRTDNSKFVPIGTRPHSASMNSSERSDGETESEPEAVQKRLLPRRDSTLNFRNENDMQKDHYGDSDSGSDSEDDRPRRPSHSLRTASAASSSEGGSWFTQNLPQPTKVLHEGWIYKKATGEGFFGRRNWAPRWAKLVEAIVPPPVEGFSPPTQTAHSTEPVPVLMMYWYESSVTPSSFIVLDDCVTVPVDRSAEEWNSHCFDLVHLPAKRQTRSFSALNAAQRDEWVSKVNKVLSAFCQK</sequence>
<dbReference type="Gene3D" id="2.30.29.30">
    <property type="entry name" value="Pleckstrin-homology domain (PH domain)/Phosphotyrosine-binding domain (PTB)"/>
    <property type="match status" value="2"/>
</dbReference>
<dbReference type="SUPFAM" id="SSF52087">
    <property type="entry name" value="CRAL/TRIO domain"/>
    <property type="match status" value="1"/>
</dbReference>
<dbReference type="Gene3D" id="3.40.525.10">
    <property type="entry name" value="CRAL-TRIO lipid binding domain"/>
    <property type="match status" value="1"/>
</dbReference>
<accession>A0A9W7FP37</accession>
<feature type="compositionally biased region" description="Polar residues" evidence="1">
    <location>
        <begin position="759"/>
        <end position="768"/>
    </location>
</feature>
<reference evidence="5" key="1">
    <citation type="journal article" date="2023" name="Commun. Biol.">
        <title>Genome analysis of Parmales, the sister group of diatoms, reveals the evolutionary specialization of diatoms from phago-mixotrophs to photoautotrophs.</title>
        <authorList>
            <person name="Ban H."/>
            <person name="Sato S."/>
            <person name="Yoshikawa S."/>
            <person name="Yamada K."/>
            <person name="Nakamura Y."/>
            <person name="Ichinomiya M."/>
            <person name="Sato N."/>
            <person name="Blanc-Mathieu R."/>
            <person name="Endo H."/>
            <person name="Kuwata A."/>
            <person name="Ogata H."/>
        </authorList>
    </citation>
    <scope>NUCLEOTIDE SEQUENCE [LARGE SCALE GENOMIC DNA]</scope>
    <source>
        <strain evidence="5">NIES 3699</strain>
    </source>
</reference>
<dbReference type="PANTHER" id="PTHR45657">
    <property type="entry name" value="CRAL-TRIO DOMAIN-CONTAINING PROTEIN YKL091C-RELATED"/>
    <property type="match status" value="1"/>
</dbReference>